<keyword evidence="2" id="KW-1185">Reference proteome</keyword>
<proteinExistence type="predicted"/>
<accession>A0ACC5ZQL3</accession>
<reference evidence="1" key="1">
    <citation type="submission" date="2022-06" db="EMBL/GenBank/DDBJ databases">
        <title>Lutimaribacter sp. EGI FJ00013, a novel bacterium isolated from a salt lake sediment enrichment.</title>
        <authorList>
            <person name="Gao L."/>
            <person name="Fang B.-Z."/>
            <person name="Li W.-J."/>
        </authorList>
    </citation>
    <scope>NUCLEOTIDE SEQUENCE</scope>
    <source>
        <strain evidence="1">EGI FJ00013</strain>
    </source>
</reference>
<evidence type="ECO:0000313" key="2">
    <source>
        <dbReference type="Proteomes" id="UP001203036"/>
    </source>
</evidence>
<protein>
    <submittedName>
        <fullName evidence="1">RNA 2',3'-cyclic phosphodiesterase</fullName>
    </submittedName>
</protein>
<dbReference type="Proteomes" id="UP001203036">
    <property type="component" value="Unassembled WGS sequence"/>
</dbReference>
<dbReference type="EMBL" id="JAMQGO010000001">
    <property type="protein sequence ID" value="MCM2560588.1"/>
    <property type="molecule type" value="Genomic_DNA"/>
</dbReference>
<evidence type="ECO:0000313" key="1">
    <source>
        <dbReference type="EMBL" id="MCM2560588.1"/>
    </source>
</evidence>
<gene>
    <name evidence="1" type="primary">thpR</name>
    <name evidence="1" type="ORF">M8744_00375</name>
</gene>
<comment type="caution">
    <text evidence="1">The sequence shown here is derived from an EMBL/GenBank/DDBJ whole genome shotgun (WGS) entry which is preliminary data.</text>
</comment>
<organism evidence="1 2">
    <name type="scientific">Lutimaribacter degradans</name>
    <dbReference type="NCBI Taxonomy" id="2945989"/>
    <lineage>
        <taxon>Bacteria</taxon>
        <taxon>Pseudomonadati</taxon>
        <taxon>Pseudomonadota</taxon>
        <taxon>Alphaproteobacteria</taxon>
        <taxon>Rhodobacterales</taxon>
        <taxon>Roseobacteraceae</taxon>
        <taxon>Lutimaribacter</taxon>
    </lineage>
</organism>
<sequence length="181" mass="19795">MRVFVGLPLPDAASEALEALQSDLRAGRHVPPENLHLTLAFLGEVTLPDLEALHLELQQVSWSPFELRLSGLELFGGPHPRALVIEARGGKPLRHLRDKIRSAARGIGLDLPRTRFRPHVTLARFPRDMSTQDATSLGRFLAAHGDAALPAMSVAGFALYRSHLARDGARYEVLADYPATA</sequence>
<name>A0ACC5ZQL3_9RHOB</name>